<evidence type="ECO:0000313" key="3">
    <source>
        <dbReference type="Proteomes" id="UP000287033"/>
    </source>
</evidence>
<gene>
    <name evidence="2" type="ORF">chiPu_0014711</name>
</gene>
<proteinExistence type="predicted"/>
<reference evidence="2 3" key="1">
    <citation type="journal article" date="2018" name="Nat. Ecol. Evol.">
        <title>Shark genomes provide insights into elasmobranch evolution and the origin of vertebrates.</title>
        <authorList>
            <person name="Hara Y"/>
            <person name="Yamaguchi K"/>
            <person name="Onimaru K"/>
            <person name="Kadota M"/>
            <person name="Koyanagi M"/>
            <person name="Keeley SD"/>
            <person name="Tatsumi K"/>
            <person name="Tanaka K"/>
            <person name="Motone F"/>
            <person name="Kageyama Y"/>
            <person name="Nozu R"/>
            <person name="Adachi N"/>
            <person name="Nishimura O"/>
            <person name="Nakagawa R"/>
            <person name="Tanegashima C"/>
            <person name="Kiyatake I"/>
            <person name="Matsumoto R"/>
            <person name="Murakumo K"/>
            <person name="Nishida K"/>
            <person name="Terakita A"/>
            <person name="Kuratani S"/>
            <person name="Sato K"/>
            <person name="Hyodo S Kuraku.S."/>
        </authorList>
    </citation>
    <scope>NUCLEOTIDE SEQUENCE [LARGE SCALE GENOMIC DNA]</scope>
</reference>
<dbReference type="EMBL" id="BEZZ01000799">
    <property type="protein sequence ID" value="GCC36219.1"/>
    <property type="molecule type" value="Genomic_DNA"/>
</dbReference>
<name>A0A401T0P3_CHIPU</name>
<protein>
    <submittedName>
        <fullName evidence="2">Uncharacterized protein</fullName>
    </submittedName>
</protein>
<feature type="region of interest" description="Disordered" evidence="1">
    <location>
        <begin position="86"/>
        <end position="108"/>
    </location>
</feature>
<dbReference type="AlphaFoldDB" id="A0A401T0P3"/>
<dbReference type="Proteomes" id="UP000287033">
    <property type="component" value="Unassembled WGS sequence"/>
</dbReference>
<keyword evidence="3" id="KW-1185">Reference proteome</keyword>
<comment type="caution">
    <text evidence="2">The sequence shown here is derived from an EMBL/GenBank/DDBJ whole genome shotgun (WGS) entry which is preliminary data.</text>
</comment>
<sequence>MRSHCYRHTERPPAVRRDAVTLLPPHGAAPGGWERCGHSVTATRSAPGRLGGMRSHCYRHTERHPAVGSDAVTVLPPYGAPPGGWKEYDHTDIATGSAPGRMGGVRSH</sequence>
<organism evidence="2 3">
    <name type="scientific">Chiloscyllium punctatum</name>
    <name type="common">Brownbanded bambooshark</name>
    <name type="synonym">Hemiscyllium punctatum</name>
    <dbReference type="NCBI Taxonomy" id="137246"/>
    <lineage>
        <taxon>Eukaryota</taxon>
        <taxon>Metazoa</taxon>
        <taxon>Chordata</taxon>
        <taxon>Craniata</taxon>
        <taxon>Vertebrata</taxon>
        <taxon>Chondrichthyes</taxon>
        <taxon>Elasmobranchii</taxon>
        <taxon>Galeomorphii</taxon>
        <taxon>Galeoidea</taxon>
        <taxon>Orectolobiformes</taxon>
        <taxon>Hemiscylliidae</taxon>
        <taxon>Chiloscyllium</taxon>
    </lineage>
</organism>
<evidence type="ECO:0000256" key="1">
    <source>
        <dbReference type="SAM" id="MobiDB-lite"/>
    </source>
</evidence>
<accession>A0A401T0P3</accession>
<evidence type="ECO:0000313" key="2">
    <source>
        <dbReference type="EMBL" id="GCC36219.1"/>
    </source>
</evidence>